<dbReference type="Proteomes" id="UP001630127">
    <property type="component" value="Unassembled WGS sequence"/>
</dbReference>
<protein>
    <recommendedName>
        <fullName evidence="3">Reverse transcriptase zinc-binding domain-containing protein</fullName>
    </recommendedName>
</protein>
<organism evidence="1 2">
    <name type="scientific">Cinchona calisaya</name>
    <dbReference type="NCBI Taxonomy" id="153742"/>
    <lineage>
        <taxon>Eukaryota</taxon>
        <taxon>Viridiplantae</taxon>
        <taxon>Streptophyta</taxon>
        <taxon>Embryophyta</taxon>
        <taxon>Tracheophyta</taxon>
        <taxon>Spermatophyta</taxon>
        <taxon>Magnoliopsida</taxon>
        <taxon>eudicotyledons</taxon>
        <taxon>Gunneridae</taxon>
        <taxon>Pentapetalae</taxon>
        <taxon>asterids</taxon>
        <taxon>lamiids</taxon>
        <taxon>Gentianales</taxon>
        <taxon>Rubiaceae</taxon>
        <taxon>Cinchonoideae</taxon>
        <taxon>Cinchoneae</taxon>
        <taxon>Cinchona</taxon>
    </lineage>
</organism>
<comment type="caution">
    <text evidence="1">The sequence shown here is derived from an EMBL/GenBank/DDBJ whole genome shotgun (WGS) entry which is preliminary data.</text>
</comment>
<proteinExistence type="predicted"/>
<sequence>MEFSQHMRQYTRTGKKDNICHKCGEGIETIEHIFFFCRAVAVQNSLAIHSILLEIDLGGNAFFLSQVNKHGKLFHCSGMVYRMRDGIYGIGGKRSKEHLEEMKEENT</sequence>
<reference evidence="1 2" key="1">
    <citation type="submission" date="2024-11" db="EMBL/GenBank/DDBJ databases">
        <title>A near-complete genome assembly of Cinchona calisaya.</title>
        <authorList>
            <person name="Lian D.C."/>
            <person name="Zhao X.W."/>
            <person name="Wei L."/>
        </authorList>
    </citation>
    <scope>NUCLEOTIDE SEQUENCE [LARGE SCALE GENOMIC DNA]</scope>
    <source>
        <tissue evidence="1">Nenye</tissue>
    </source>
</reference>
<gene>
    <name evidence="1" type="ORF">ACH5RR_010080</name>
</gene>
<evidence type="ECO:0008006" key="3">
    <source>
        <dbReference type="Google" id="ProtNLM"/>
    </source>
</evidence>
<name>A0ABD3AGR8_9GENT</name>
<evidence type="ECO:0000313" key="1">
    <source>
        <dbReference type="EMBL" id="KAL3530758.1"/>
    </source>
</evidence>
<evidence type="ECO:0000313" key="2">
    <source>
        <dbReference type="Proteomes" id="UP001630127"/>
    </source>
</evidence>
<dbReference type="EMBL" id="JBJUIK010000004">
    <property type="protein sequence ID" value="KAL3530758.1"/>
    <property type="molecule type" value="Genomic_DNA"/>
</dbReference>
<accession>A0ABD3AGR8</accession>
<keyword evidence="2" id="KW-1185">Reference proteome</keyword>
<dbReference type="AlphaFoldDB" id="A0ABD3AGR8"/>